<comment type="caution">
    <text evidence="13">The sequence shown here is derived from an EMBL/GenBank/DDBJ whole genome shotgun (WGS) entry which is preliminary data.</text>
</comment>
<dbReference type="GO" id="GO:0005634">
    <property type="term" value="C:nucleus"/>
    <property type="evidence" value="ECO:0007669"/>
    <property type="project" value="UniProtKB-SubCell"/>
</dbReference>
<dbReference type="InterPro" id="IPR024704">
    <property type="entry name" value="SMC"/>
</dbReference>
<dbReference type="Proteomes" id="UP001202479">
    <property type="component" value="Unassembled WGS sequence"/>
</dbReference>
<reference evidence="13" key="1">
    <citation type="journal article" date="2022" name="DNA Res.">
        <title>Genome analysis of five recently described species of the CUG-Ser clade uncovers Candida theae as a new hybrid lineage with pathogenic potential in the Candida parapsilosis species complex.</title>
        <authorList>
            <person name="Mixao V."/>
            <person name="Del Olmo V."/>
            <person name="Hegedusova E."/>
            <person name="Saus E."/>
            <person name="Pryszcz L."/>
            <person name="Cillingova A."/>
            <person name="Nosek J."/>
            <person name="Gabaldon T."/>
        </authorList>
    </citation>
    <scope>NUCLEOTIDE SEQUENCE</scope>
    <source>
        <strain evidence="13">CBS 10844</strain>
    </source>
</reference>
<protein>
    <recommendedName>
        <fullName evidence="10">Structural maintenance of chromosomes protein</fullName>
    </recommendedName>
</protein>
<dbReference type="PIRSF" id="PIRSF005719">
    <property type="entry name" value="SMC"/>
    <property type="match status" value="1"/>
</dbReference>
<dbReference type="SUPFAM" id="SSF52540">
    <property type="entry name" value="P-loop containing nucleoside triphosphate hydrolases"/>
    <property type="match status" value="1"/>
</dbReference>
<dbReference type="GO" id="GO:0008278">
    <property type="term" value="C:cohesin complex"/>
    <property type="evidence" value="ECO:0007669"/>
    <property type="project" value="InterPro"/>
</dbReference>
<dbReference type="GO" id="GO:0016887">
    <property type="term" value="F:ATP hydrolysis activity"/>
    <property type="evidence" value="ECO:0007669"/>
    <property type="project" value="InterPro"/>
</dbReference>
<dbReference type="GO" id="GO:0007059">
    <property type="term" value="P:chromosome segregation"/>
    <property type="evidence" value="ECO:0007669"/>
    <property type="project" value="UniProtKB-ARBA"/>
</dbReference>
<evidence type="ECO:0000256" key="3">
    <source>
        <dbReference type="ARBA" id="ARBA00005597"/>
    </source>
</evidence>
<evidence type="ECO:0000259" key="12">
    <source>
        <dbReference type="SMART" id="SM00968"/>
    </source>
</evidence>
<evidence type="ECO:0000256" key="2">
    <source>
        <dbReference type="ARBA" id="ARBA00004286"/>
    </source>
</evidence>
<evidence type="ECO:0000256" key="11">
    <source>
        <dbReference type="SAM" id="Coils"/>
    </source>
</evidence>
<evidence type="ECO:0000256" key="8">
    <source>
        <dbReference type="ARBA" id="ARBA00023242"/>
    </source>
</evidence>
<dbReference type="PANTHER" id="PTHR18937">
    <property type="entry name" value="STRUCTURAL MAINTENANCE OF CHROMOSOMES SMC FAMILY MEMBER"/>
    <property type="match status" value="1"/>
</dbReference>
<name>A0AAI9SVD5_9ASCO</name>
<accession>A0AAI9SVD5</accession>
<keyword evidence="14" id="KW-1185">Reference proteome</keyword>
<evidence type="ECO:0000256" key="6">
    <source>
        <dbReference type="ARBA" id="ARBA00022776"/>
    </source>
</evidence>
<dbReference type="Gene3D" id="1.10.287.1490">
    <property type="match status" value="1"/>
</dbReference>
<dbReference type="EMBL" id="JAHUZD010000120">
    <property type="protein sequence ID" value="KAI3403771.2"/>
    <property type="molecule type" value="Genomic_DNA"/>
</dbReference>
<keyword evidence="5" id="KW-0132">Cell division</keyword>
<dbReference type="GO" id="GO:0005524">
    <property type="term" value="F:ATP binding"/>
    <property type="evidence" value="ECO:0007669"/>
    <property type="project" value="InterPro"/>
</dbReference>
<keyword evidence="4" id="KW-0158">Chromosome</keyword>
<dbReference type="CDD" id="cd03275">
    <property type="entry name" value="ABC_SMC1_euk"/>
    <property type="match status" value="2"/>
</dbReference>
<comment type="similarity">
    <text evidence="3">Belongs to the SMC family. SMC1 subfamily.</text>
</comment>
<dbReference type="AlphaFoldDB" id="A0AAI9SVD5"/>
<dbReference type="InterPro" id="IPR036277">
    <property type="entry name" value="SMC_hinge_sf"/>
</dbReference>
<evidence type="ECO:0000256" key="1">
    <source>
        <dbReference type="ARBA" id="ARBA00004123"/>
    </source>
</evidence>
<feature type="coiled-coil region" evidence="11">
    <location>
        <begin position="252"/>
        <end position="384"/>
    </location>
</feature>
<dbReference type="Pfam" id="PF06470">
    <property type="entry name" value="SMC_hinge"/>
    <property type="match status" value="1"/>
</dbReference>
<keyword evidence="7 11" id="KW-0175">Coiled coil</keyword>
<dbReference type="Gene3D" id="1.20.1060.20">
    <property type="match status" value="1"/>
</dbReference>
<comment type="subcellular location">
    <subcellularLocation>
        <location evidence="2">Chromosome</location>
    </subcellularLocation>
    <subcellularLocation>
        <location evidence="1 10">Nucleus</location>
    </subcellularLocation>
</comment>
<dbReference type="GO" id="GO:0007062">
    <property type="term" value="P:sister chromatid cohesion"/>
    <property type="evidence" value="ECO:0007669"/>
    <property type="project" value="InterPro"/>
</dbReference>
<dbReference type="PANTHER" id="PTHR18937:SF12">
    <property type="entry name" value="STRUCTURAL MAINTENANCE OF CHROMOSOMES PROTEIN"/>
    <property type="match status" value="1"/>
</dbReference>
<feature type="coiled-coil region" evidence="11">
    <location>
        <begin position="845"/>
        <end position="914"/>
    </location>
</feature>
<dbReference type="RefSeq" id="XP_049179518.1">
    <property type="nucleotide sequence ID" value="XM_049324736.1"/>
</dbReference>
<evidence type="ECO:0000256" key="7">
    <source>
        <dbReference type="ARBA" id="ARBA00023054"/>
    </source>
</evidence>
<evidence type="ECO:0000313" key="14">
    <source>
        <dbReference type="Proteomes" id="UP001202479"/>
    </source>
</evidence>
<dbReference type="Gene3D" id="3.30.70.1620">
    <property type="match status" value="1"/>
</dbReference>
<evidence type="ECO:0000256" key="10">
    <source>
        <dbReference type="PIRNR" id="PIRNR005719"/>
    </source>
</evidence>
<evidence type="ECO:0000313" key="13">
    <source>
        <dbReference type="EMBL" id="KAI3403771.2"/>
    </source>
</evidence>
<dbReference type="GO" id="GO:0003677">
    <property type="term" value="F:DNA binding"/>
    <property type="evidence" value="ECO:0007669"/>
    <property type="project" value="TreeGrafter"/>
</dbReference>
<dbReference type="InterPro" id="IPR027417">
    <property type="entry name" value="P-loop_NTPase"/>
</dbReference>
<evidence type="ECO:0000256" key="5">
    <source>
        <dbReference type="ARBA" id="ARBA00022618"/>
    </source>
</evidence>
<keyword evidence="9" id="KW-0131">Cell cycle</keyword>
<proteinExistence type="inferred from homology"/>
<organism evidence="13 14">
    <name type="scientific">Candida oxycetoniae</name>
    <dbReference type="NCBI Taxonomy" id="497107"/>
    <lineage>
        <taxon>Eukaryota</taxon>
        <taxon>Fungi</taxon>
        <taxon>Dikarya</taxon>
        <taxon>Ascomycota</taxon>
        <taxon>Saccharomycotina</taxon>
        <taxon>Pichiomycetes</taxon>
        <taxon>Debaryomycetaceae</taxon>
        <taxon>Candida/Lodderomyces clade</taxon>
        <taxon>Candida</taxon>
    </lineage>
</organism>
<evidence type="ECO:0000256" key="9">
    <source>
        <dbReference type="ARBA" id="ARBA00023306"/>
    </source>
</evidence>
<keyword evidence="8 10" id="KW-0539">Nucleus</keyword>
<dbReference type="SUPFAM" id="SSF75553">
    <property type="entry name" value="Smc hinge domain"/>
    <property type="match status" value="1"/>
</dbReference>
<dbReference type="SMART" id="SM00968">
    <property type="entry name" value="SMC_hinge"/>
    <property type="match status" value="1"/>
</dbReference>
<dbReference type="GeneID" id="73381021"/>
<dbReference type="InterPro" id="IPR010935">
    <property type="entry name" value="SMC_hinge"/>
</dbReference>
<dbReference type="Pfam" id="PF02463">
    <property type="entry name" value="SMC_N"/>
    <property type="match status" value="1"/>
</dbReference>
<sequence>MGRLIGIELYNFKSYRGKAVIGLGTSKFTSIIGPNGSGKSNLMDAISFVLGVSSSQLRSQSVKDLIYRGRKSRETGDDDNDTLSDKFERDPQTAYVVATYEREDGEILKFKRNVSINGSTEYQINGKSVTRLNYTSVLQSENILIKARNFLVFQGDVEQIASQAPKDLTSMIEHISGSKEYAKEYDKLKDEMEKAHEVTNSLFSRKRTLNSESKQYKEQASEQRQFEKQLILRNDIIKKINLFKLYHNEKKHYQLQDSIKEKSTDLKRLKEEMRLKEATFKSLTADYSKSVLELKAHAKEIDNCKQKIESTKRDLIPVNTSKLSLESKIESQKRKISDLDSELDSQQLQIKSLMRQLKESQKLFNEFEEENNNKNASLNELSSSSKVPKEGRIEYEILRSDYLASSGSDLEEQLSLFLTEKEKIAASIRSLENQKSNVAGRIHELKSELNLNLKPKLDDMVNEINQVLNSKAEKVQVRDKLIEEKDSHNKQELQINTRLRDVLLKLEELSCQQRESNKQKKLRENVSILKRLLPGGSIKGIVHELVEPSQRKYECALSTLLGRNSDAIIVKSAATAYKCIEILKERRAGLATFIPLDSIESEPIDLNYLRSISEGGDTVPGVDVVEYSDKELEPAINYIIGNTLVTKDIAVARSLRWNSNLSFENKIITLQGSVIHKSGQMTGGYQQQKSSASVSWDKQEWRRLNEQKESLLNQLAKLQESKPKEMEIKMLAEEISLLDDKLPTLKNQKTSVERTIKEREDEIAFQSQQCAEFKTAIQNNELKSRDIDTNVSRVSERIKTLKDGIFENFCVKWGLENGISSYEELHDGSSARARTKERLQFVKAVSVLNNKVNFEKARYQETERRKNALQNQISDLEKDMENVINQQKTLMEKLDVFEAELDILKAEKNKIYSKSQSKSKVSKSVEADINELCLEISALAKSIIQQEETLLKVDTDRGNLLKNCKIQNIFVPLLSDGDLSTIPVVGDDSEEAMEVLYNIKVDYEMLDDKYKESNNPRVEIELEASLQSTIEILEKLTPNSKAMERFKDVEERLRSYDMDYSAARQNERKASEKFRKVKDLRYEKFMQAFNHISGCIDSTYKELTKSRMFNMGGSAYLMLEDEDTPFLSGVKYHAVPPMKRFEDMELLSGGEKTIAALALLFAIHSFHPSPFFVLDEVDAALDNSNVARIGNFIKNHASQNLQFIVISLKSNLYEKSDALVGIYREQRENCSKTVTLDLSQYQDEEQPIRSETAVAT</sequence>
<gene>
    <name evidence="13" type="ORF">KGF56_003406</name>
</gene>
<evidence type="ECO:0000256" key="4">
    <source>
        <dbReference type="ARBA" id="ARBA00022454"/>
    </source>
</evidence>
<dbReference type="InterPro" id="IPR003395">
    <property type="entry name" value="RecF/RecN/SMC_N"/>
</dbReference>
<dbReference type="InterPro" id="IPR028468">
    <property type="entry name" value="Smc1_ABC"/>
</dbReference>
<keyword evidence="6" id="KW-0498">Mitosis</keyword>
<dbReference type="GO" id="GO:0051301">
    <property type="term" value="P:cell division"/>
    <property type="evidence" value="ECO:0007669"/>
    <property type="project" value="UniProtKB-KW"/>
</dbReference>
<feature type="domain" description="SMC hinge" evidence="12">
    <location>
        <begin position="536"/>
        <end position="656"/>
    </location>
</feature>
<dbReference type="Gene3D" id="3.40.50.300">
    <property type="entry name" value="P-loop containing nucleotide triphosphate hydrolases"/>
    <property type="match status" value="2"/>
</dbReference>